<evidence type="ECO:0000313" key="2">
    <source>
        <dbReference type="EMBL" id="OKO94642.1"/>
    </source>
</evidence>
<reference evidence="2 3" key="1">
    <citation type="submission" date="2016-11" db="EMBL/GenBank/DDBJ databases">
        <authorList>
            <person name="Kadnikov V."/>
            <person name="Nazina T."/>
        </authorList>
    </citation>
    <scope>NUCLEOTIDE SEQUENCE [LARGE SCALE GENOMIC DNA]</scope>
    <source>
        <strain evidence="2 3">1017</strain>
    </source>
</reference>
<proteinExistence type="predicted"/>
<sequence>MPFPLSYIFAGKGKKSWKKPSFPNDQKMKRKNGFLSLKQTDA</sequence>
<dbReference type="AlphaFoldDB" id="A0A1Q5T344"/>
<evidence type="ECO:0000313" key="3">
    <source>
        <dbReference type="Proteomes" id="UP000186030"/>
    </source>
</evidence>
<gene>
    <name evidence="2" type="ORF">BRO54_1521</name>
</gene>
<dbReference type="Proteomes" id="UP000186030">
    <property type="component" value="Unassembled WGS sequence"/>
</dbReference>
<feature type="region of interest" description="Disordered" evidence="1">
    <location>
        <begin position="14"/>
        <end position="42"/>
    </location>
</feature>
<accession>A0A1Q5T344</accession>
<dbReference type="EMBL" id="MQMG01000015">
    <property type="protein sequence ID" value="OKO94642.1"/>
    <property type="molecule type" value="Genomic_DNA"/>
</dbReference>
<evidence type="ECO:0000256" key="1">
    <source>
        <dbReference type="SAM" id="MobiDB-lite"/>
    </source>
</evidence>
<name>A0A1Q5T344_9BACL</name>
<comment type="caution">
    <text evidence="2">The sequence shown here is derived from an EMBL/GenBank/DDBJ whole genome shotgun (WGS) entry which is preliminary data.</text>
</comment>
<reference evidence="3" key="2">
    <citation type="submission" date="2017-01" db="EMBL/GenBank/DDBJ databases">
        <title>Genome sequencing and annotation of Geobacillus sp. 1017, a Hydrocarbon-Oxidizing Thermophilic Bacterium Isolated from a Heavy Oil Reservoir (China).</title>
        <authorList>
            <person name="Kadnikov V.V."/>
            <person name="Mardanov A.V."/>
            <person name="Poltaraus A.B."/>
            <person name="Sokolova D.S."/>
            <person name="Semenova E.M."/>
            <person name="Ravin N.V."/>
            <person name="Tourova T.P."/>
            <person name="Nazina T.N."/>
        </authorList>
    </citation>
    <scope>NUCLEOTIDE SEQUENCE [LARGE SCALE GENOMIC DNA]</scope>
    <source>
        <strain evidence="3">1017</strain>
    </source>
</reference>
<organism evidence="2 3">
    <name type="scientific">Geobacillus proteiniphilus</name>
    <dbReference type="NCBI Taxonomy" id="860353"/>
    <lineage>
        <taxon>Bacteria</taxon>
        <taxon>Bacillati</taxon>
        <taxon>Bacillota</taxon>
        <taxon>Bacilli</taxon>
        <taxon>Bacillales</taxon>
        <taxon>Anoxybacillaceae</taxon>
        <taxon>Geobacillus</taxon>
    </lineage>
</organism>
<protein>
    <submittedName>
        <fullName evidence="2">Uncharacterized protein</fullName>
    </submittedName>
</protein>